<accession>A0A5B7GAA3</accession>
<feature type="compositionally biased region" description="Polar residues" evidence="1">
    <location>
        <begin position="1"/>
        <end position="31"/>
    </location>
</feature>
<protein>
    <submittedName>
        <fullName evidence="2">Uncharacterized protein</fullName>
    </submittedName>
</protein>
<comment type="caution">
    <text evidence="2">The sequence shown here is derived from an EMBL/GenBank/DDBJ whole genome shotgun (WGS) entry which is preliminary data.</text>
</comment>
<name>A0A5B7GAA3_PORTR</name>
<reference evidence="2 3" key="1">
    <citation type="submission" date="2019-05" db="EMBL/GenBank/DDBJ databases">
        <title>Another draft genome of Portunus trituberculatus and its Hox gene families provides insights of decapod evolution.</title>
        <authorList>
            <person name="Jeong J.-H."/>
            <person name="Song I."/>
            <person name="Kim S."/>
            <person name="Choi T."/>
            <person name="Kim D."/>
            <person name="Ryu S."/>
            <person name="Kim W."/>
        </authorList>
    </citation>
    <scope>NUCLEOTIDE SEQUENCE [LARGE SCALE GENOMIC DNA]</scope>
    <source>
        <tissue evidence="2">Muscle</tissue>
    </source>
</reference>
<organism evidence="2 3">
    <name type="scientific">Portunus trituberculatus</name>
    <name type="common">Swimming crab</name>
    <name type="synonym">Neptunus trituberculatus</name>
    <dbReference type="NCBI Taxonomy" id="210409"/>
    <lineage>
        <taxon>Eukaryota</taxon>
        <taxon>Metazoa</taxon>
        <taxon>Ecdysozoa</taxon>
        <taxon>Arthropoda</taxon>
        <taxon>Crustacea</taxon>
        <taxon>Multicrustacea</taxon>
        <taxon>Malacostraca</taxon>
        <taxon>Eumalacostraca</taxon>
        <taxon>Eucarida</taxon>
        <taxon>Decapoda</taxon>
        <taxon>Pleocyemata</taxon>
        <taxon>Brachyura</taxon>
        <taxon>Eubrachyura</taxon>
        <taxon>Portunoidea</taxon>
        <taxon>Portunidae</taxon>
        <taxon>Portuninae</taxon>
        <taxon>Portunus</taxon>
    </lineage>
</organism>
<gene>
    <name evidence="2" type="ORF">E2C01_050939</name>
</gene>
<feature type="region of interest" description="Disordered" evidence="1">
    <location>
        <begin position="1"/>
        <end position="44"/>
    </location>
</feature>
<dbReference type="Proteomes" id="UP000324222">
    <property type="component" value="Unassembled WGS sequence"/>
</dbReference>
<keyword evidence="3" id="KW-1185">Reference proteome</keyword>
<evidence type="ECO:0000313" key="3">
    <source>
        <dbReference type="Proteomes" id="UP000324222"/>
    </source>
</evidence>
<dbReference type="EMBL" id="VSRR010014393">
    <property type="protein sequence ID" value="MPC56971.1"/>
    <property type="molecule type" value="Genomic_DNA"/>
</dbReference>
<dbReference type="AlphaFoldDB" id="A0A5B7GAA3"/>
<sequence>MGKSISQSGRKSANRNVSKSASQLSQGINKSSPHKPKIVNPETSPANAYDVARCSTFEVLMAVAGAQFDLFFSECKFESR</sequence>
<evidence type="ECO:0000256" key="1">
    <source>
        <dbReference type="SAM" id="MobiDB-lite"/>
    </source>
</evidence>
<proteinExistence type="predicted"/>
<evidence type="ECO:0000313" key="2">
    <source>
        <dbReference type="EMBL" id="MPC56971.1"/>
    </source>
</evidence>